<dbReference type="InterPro" id="IPR013083">
    <property type="entry name" value="Znf_RING/FYVE/PHD"/>
</dbReference>
<gene>
    <name evidence="3" type="ORF">GCM10010979_01840</name>
</gene>
<evidence type="ECO:0000256" key="1">
    <source>
        <dbReference type="SAM" id="MobiDB-lite"/>
    </source>
</evidence>
<evidence type="ECO:0000259" key="2">
    <source>
        <dbReference type="Pfam" id="PF02148"/>
    </source>
</evidence>
<reference evidence="3" key="2">
    <citation type="submission" date="2020-09" db="EMBL/GenBank/DDBJ databases">
        <authorList>
            <person name="Sun Q."/>
            <person name="Zhou Y."/>
        </authorList>
    </citation>
    <scope>NUCLEOTIDE SEQUENCE</scope>
    <source>
        <strain evidence="3">CGMCC 1.12813</strain>
    </source>
</reference>
<feature type="region of interest" description="Disordered" evidence="1">
    <location>
        <begin position="83"/>
        <end position="115"/>
    </location>
</feature>
<dbReference type="InterPro" id="IPR001607">
    <property type="entry name" value="Znf_UBP"/>
</dbReference>
<reference evidence="3" key="1">
    <citation type="journal article" date="2014" name="Int. J. Syst. Evol. Microbiol.">
        <title>Complete genome sequence of Corynebacterium casei LMG S-19264T (=DSM 44701T), isolated from a smear-ripened cheese.</title>
        <authorList>
            <consortium name="US DOE Joint Genome Institute (JGI-PGF)"/>
            <person name="Walter F."/>
            <person name="Albersmeier A."/>
            <person name="Kalinowski J."/>
            <person name="Ruckert C."/>
        </authorList>
    </citation>
    <scope>NUCLEOTIDE SEQUENCE</scope>
    <source>
        <strain evidence="3">CGMCC 1.12813</strain>
    </source>
</reference>
<sequence length="115" mass="12623">MSNPAINTAAAPSGEGCLECEQTDGWWLHLRRCAECGHVGCCDNSPSQHGTAHFTETGHAIMQSFEPGENWFWNYETEQMLNGPRLAEPTSRPASQAVPGPEGRVPSDWRSKLNP</sequence>
<feature type="domain" description="UBP-type" evidence="2">
    <location>
        <begin position="17"/>
        <end position="83"/>
    </location>
</feature>
<dbReference type="Gene3D" id="3.30.40.10">
    <property type="entry name" value="Zinc/RING finger domain, C3HC4 (zinc finger)"/>
    <property type="match status" value="1"/>
</dbReference>
<dbReference type="Proteomes" id="UP000606922">
    <property type="component" value="Unassembled WGS sequence"/>
</dbReference>
<dbReference type="RefSeq" id="WP_188508839.1">
    <property type="nucleotide sequence ID" value="NZ_BMGB01000001.1"/>
</dbReference>
<dbReference type="SUPFAM" id="SSF57850">
    <property type="entry name" value="RING/U-box"/>
    <property type="match status" value="1"/>
</dbReference>
<name>A0A916SAK1_9MICO</name>
<evidence type="ECO:0000313" key="4">
    <source>
        <dbReference type="Proteomes" id="UP000606922"/>
    </source>
</evidence>
<dbReference type="EMBL" id="BMGB01000001">
    <property type="protein sequence ID" value="GGA90769.1"/>
    <property type="molecule type" value="Genomic_DNA"/>
</dbReference>
<dbReference type="Pfam" id="PF02148">
    <property type="entry name" value="zf-UBP"/>
    <property type="match status" value="1"/>
</dbReference>
<dbReference type="AlphaFoldDB" id="A0A916SAK1"/>
<protein>
    <recommendedName>
        <fullName evidence="2">UBP-type domain-containing protein</fullName>
    </recommendedName>
</protein>
<keyword evidence="4" id="KW-1185">Reference proteome</keyword>
<organism evidence="3 4">
    <name type="scientific">Conyzicola nivalis</name>
    <dbReference type="NCBI Taxonomy" id="1477021"/>
    <lineage>
        <taxon>Bacteria</taxon>
        <taxon>Bacillati</taxon>
        <taxon>Actinomycetota</taxon>
        <taxon>Actinomycetes</taxon>
        <taxon>Micrococcales</taxon>
        <taxon>Microbacteriaceae</taxon>
        <taxon>Conyzicola</taxon>
    </lineage>
</organism>
<dbReference type="GO" id="GO:0008270">
    <property type="term" value="F:zinc ion binding"/>
    <property type="evidence" value="ECO:0007669"/>
    <property type="project" value="InterPro"/>
</dbReference>
<proteinExistence type="predicted"/>
<accession>A0A916SAK1</accession>
<evidence type="ECO:0000313" key="3">
    <source>
        <dbReference type="EMBL" id="GGA90769.1"/>
    </source>
</evidence>
<feature type="compositionally biased region" description="Basic and acidic residues" evidence="1">
    <location>
        <begin position="105"/>
        <end position="115"/>
    </location>
</feature>
<comment type="caution">
    <text evidence="3">The sequence shown here is derived from an EMBL/GenBank/DDBJ whole genome shotgun (WGS) entry which is preliminary data.</text>
</comment>